<protein>
    <submittedName>
        <fullName evidence="2">Uncharacterized protein</fullName>
    </submittedName>
</protein>
<organism evidence="2 3">
    <name type="scientific">Portunus trituberculatus</name>
    <name type="common">Swimming crab</name>
    <name type="synonym">Neptunus trituberculatus</name>
    <dbReference type="NCBI Taxonomy" id="210409"/>
    <lineage>
        <taxon>Eukaryota</taxon>
        <taxon>Metazoa</taxon>
        <taxon>Ecdysozoa</taxon>
        <taxon>Arthropoda</taxon>
        <taxon>Crustacea</taxon>
        <taxon>Multicrustacea</taxon>
        <taxon>Malacostraca</taxon>
        <taxon>Eumalacostraca</taxon>
        <taxon>Eucarida</taxon>
        <taxon>Decapoda</taxon>
        <taxon>Pleocyemata</taxon>
        <taxon>Brachyura</taxon>
        <taxon>Eubrachyura</taxon>
        <taxon>Portunoidea</taxon>
        <taxon>Portunidae</taxon>
        <taxon>Portuninae</taxon>
        <taxon>Portunus</taxon>
    </lineage>
</organism>
<dbReference type="AlphaFoldDB" id="A0A5B7DT17"/>
<name>A0A5B7DT17_PORTR</name>
<feature type="region of interest" description="Disordered" evidence="1">
    <location>
        <begin position="1"/>
        <end position="59"/>
    </location>
</feature>
<proteinExistence type="predicted"/>
<evidence type="ECO:0000256" key="1">
    <source>
        <dbReference type="SAM" id="MobiDB-lite"/>
    </source>
</evidence>
<comment type="caution">
    <text evidence="2">The sequence shown here is derived from an EMBL/GenBank/DDBJ whole genome shotgun (WGS) entry which is preliminary data.</text>
</comment>
<evidence type="ECO:0000313" key="2">
    <source>
        <dbReference type="EMBL" id="MPC24425.1"/>
    </source>
</evidence>
<gene>
    <name evidence="2" type="ORF">E2C01_017506</name>
</gene>
<evidence type="ECO:0000313" key="3">
    <source>
        <dbReference type="Proteomes" id="UP000324222"/>
    </source>
</evidence>
<keyword evidence="3" id="KW-1185">Reference proteome</keyword>
<dbReference type="Proteomes" id="UP000324222">
    <property type="component" value="Unassembled WGS sequence"/>
</dbReference>
<accession>A0A5B7DT17</accession>
<reference evidence="2 3" key="1">
    <citation type="submission" date="2019-05" db="EMBL/GenBank/DDBJ databases">
        <title>Another draft genome of Portunus trituberculatus and its Hox gene families provides insights of decapod evolution.</title>
        <authorList>
            <person name="Jeong J.-H."/>
            <person name="Song I."/>
            <person name="Kim S."/>
            <person name="Choi T."/>
            <person name="Kim D."/>
            <person name="Ryu S."/>
            <person name="Kim W."/>
        </authorList>
    </citation>
    <scope>NUCLEOTIDE SEQUENCE [LARGE SCALE GENOMIC DNA]</scope>
    <source>
        <tissue evidence="2">Muscle</tissue>
    </source>
</reference>
<dbReference type="EMBL" id="VSRR010001329">
    <property type="protein sequence ID" value="MPC24425.1"/>
    <property type="molecule type" value="Genomic_DNA"/>
</dbReference>
<sequence length="59" mass="6324">MTQHHHKTLATLPTRITTISSPPQPPDGEQRAGLSRGGDGRTVPISDVRRLTSLVSTPP</sequence>